<reference evidence="1" key="1">
    <citation type="submission" date="2023-05" db="EMBL/GenBank/DDBJ databases">
        <title>Limnohabitans sp. strain HM2-2 Genome sequencing and assembly.</title>
        <authorList>
            <person name="Jung Y."/>
        </authorList>
    </citation>
    <scope>NUCLEOTIDE SEQUENCE</scope>
    <source>
        <strain evidence="1">HM2-2</strain>
    </source>
</reference>
<sequence length="83" mass="9031">MSTLVKINVKVVNRTDLAILVNDGRREAWVPLSQVDEEIEEPTPPLGIVATTAIVVQDWVATEKGLQPSQQDDATMDLFGGEA</sequence>
<dbReference type="EMBL" id="JASGBH010000007">
    <property type="protein sequence ID" value="MDI9234355.1"/>
    <property type="molecule type" value="Genomic_DNA"/>
</dbReference>
<evidence type="ECO:0000313" key="1">
    <source>
        <dbReference type="EMBL" id="MDI9234355.1"/>
    </source>
</evidence>
<dbReference type="Proteomes" id="UP001431902">
    <property type="component" value="Unassembled WGS sequence"/>
</dbReference>
<keyword evidence="2" id="KW-1185">Reference proteome</keyword>
<accession>A0ABT6X8A6</accession>
<protein>
    <submittedName>
        <fullName evidence="1">Uncharacterized protein</fullName>
    </submittedName>
</protein>
<evidence type="ECO:0000313" key="2">
    <source>
        <dbReference type="Proteomes" id="UP001431902"/>
    </source>
</evidence>
<proteinExistence type="predicted"/>
<organism evidence="1 2">
    <name type="scientific">Limnohabitans lacus</name>
    <dbReference type="NCBI Taxonomy" id="3045173"/>
    <lineage>
        <taxon>Bacteria</taxon>
        <taxon>Pseudomonadati</taxon>
        <taxon>Pseudomonadota</taxon>
        <taxon>Betaproteobacteria</taxon>
        <taxon>Burkholderiales</taxon>
        <taxon>Comamonadaceae</taxon>
        <taxon>Limnohabitans</taxon>
    </lineage>
</organism>
<gene>
    <name evidence="1" type="ORF">QLQ16_10950</name>
</gene>
<comment type="caution">
    <text evidence="1">The sequence shown here is derived from an EMBL/GenBank/DDBJ whole genome shotgun (WGS) entry which is preliminary data.</text>
</comment>
<name>A0ABT6X8A6_9BURK</name>
<dbReference type="RefSeq" id="WP_283224729.1">
    <property type="nucleotide sequence ID" value="NZ_JASGBH010000007.1"/>
</dbReference>